<evidence type="ECO:0000256" key="3">
    <source>
        <dbReference type="ARBA" id="ARBA00022777"/>
    </source>
</evidence>
<dbReference type="Proteomes" id="UP000237968">
    <property type="component" value="Unassembled WGS sequence"/>
</dbReference>
<dbReference type="InterPro" id="IPR017441">
    <property type="entry name" value="Protein_kinase_ATP_BS"/>
</dbReference>
<evidence type="ECO:0000313" key="8">
    <source>
        <dbReference type="EMBL" id="PRP89984.1"/>
    </source>
</evidence>
<keyword evidence="1 8" id="KW-0808">Transferase</keyword>
<dbReference type="CDD" id="cd14014">
    <property type="entry name" value="STKc_PknB_like"/>
    <property type="match status" value="1"/>
</dbReference>
<protein>
    <submittedName>
        <fullName evidence="8">Serine/threonine-protein kinase PknA</fullName>
        <ecNumber evidence="8">2.7.11.1</ecNumber>
    </submittedName>
</protein>
<dbReference type="Gene3D" id="1.10.510.10">
    <property type="entry name" value="Transferase(Phosphotransferase) domain 1"/>
    <property type="match status" value="1"/>
</dbReference>
<comment type="caution">
    <text evidence="8">The sequence shown here is derived from an EMBL/GenBank/DDBJ whole genome shotgun (WGS) entry which is preliminary data.</text>
</comment>
<dbReference type="Gene3D" id="3.30.200.20">
    <property type="entry name" value="Phosphorylase Kinase, domain 1"/>
    <property type="match status" value="1"/>
</dbReference>
<evidence type="ECO:0000256" key="4">
    <source>
        <dbReference type="ARBA" id="ARBA00022840"/>
    </source>
</evidence>
<dbReference type="AlphaFoldDB" id="A0A2S9XAU8"/>
<evidence type="ECO:0000256" key="2">
    <source>
        <dbReference type="ARBA" id="ARBA00022741"/>
    </source>
</evidence>
<sequence>MLAQHSDRSSASESSNGLIAGRYDILRPLGDGAFAVVYEALDRDLGRRVALKLFTSYAPDELELALREARAMARLNHPNVLSVHDIGEHRGTPFLAIEYAQTDLRRWLIAGSRDPNEILHLFCEAGRGLAAAHRADLVHHDFKPANVLLRTDGSAAVGDFGLARHLDSHDDICLDEDDEDEPSPRRGGYAVGTLRYIAPERLLGLHGDDRSDQFSFCVALWEGLAGQHPFFGSDAQRRYESIAAGASGTPRGPAHVVRALRRGLSLEAHDRFNSMDDLLAALEQPRRKSPVRWLRPVATTAMLSAVFLLGVGLSREAPALDVKITPTQELTADAAMDRAYDLAFNGAYGDSLGVVVAVMPIVREADAHYQREYLAKLEILGDLLSEADAHSQAAFMYAGGINLAKRLGDDTTAFEAKRSTATAKARRLTRAAAAADEGEGPGSGNGSSASPGGK</sequence>
<dbReference type="InterPro" id="IPR011009">
    <property type="entry name" value="Kinase-like_dom_sf"/>
</dbReference>
<keyword evidence="9" id="KW-1185">Reference proteome</keyword>
<dbReference type="GO" id="GO:0005524">
    <property type="term" value="F:ATP binding"/>
    <property type="evidence" value="ECO:0007669"/>
    <property type="project" value="UniProtKB-UniRule"/>
</dbReference>
<dbReference type="PROSITE" id="PS00107">
    <property type="entry name" value="PROTEIN_KINASE_ATP"/>
    <property type="match status" value="1"/>
</dbReference>
<name>A0A2S9XAU8_9BACT</name>
<gene>
    <name evidence="8" type="primary">pknA_8</name>
    <name evidence="8" type="ORF">ENSA5_69250</name>
</gene>
<dbReference type="InterPro" id="IPR008271">
    <property type="entry name" value="Ser/Thr_kinase_AS"/>
</dbReference>
<evidence type="ECO:0000256" key="5">
    <source>
        <dbReference type="PROSITE-ProRule" id="PRU10141"/>
    </source>
</evidence>
<evidence type="ECO:0000313" key="9">
    <source>
        <dbReference type="Proteomes" id="UP000237968"/>
    </source>
</evidence>
<evidence type="ECO:0000259" key="7">
    <source>
        <dbReference type="PROSITE" id="PS50011"/>
    </source>
</evidence>
<feature type="domain" description="Protein kinase" evidence="7">
    <location>
        <begin position="23"/>
        <end position="287"/>
    </location>
</feature>
<feature type="binding site" evidence="5">
    <location>
        <position position="52"/>
    </location>
    <ligand>
        <name>ATP</name>
        <dbReference type="ChEBI" id="CHEBI:30616"/>
    </ligand>
</feature>
<keyword evidence="2 5" id="KW-0547">Nucleotide-binding</keyword>
<reference evidence="8 9" key="1">
    <citation type="submission" date="2018-03" db="EMBL/GenBank/DDBJ databases">
        <title>Draft Genome Sequences of the Obligatory Marine Myxobacteria Enhygromyxa salina SWB005.</title>
        <authorList>
            <person name="Poehlein A."/>
            <person name="Moghaddam J.A."/>
            <person name="Harms H."/>
            <person name="Alanjari M."/>
            <person name="Koenig G.M."/>
            <person name="Daniel R."/>
            <person name="Schaeberle T.F."/>
        </authorList>
    </citation>
    <scope>NUCLEOTIDE SEQUENCE [LARGE SCALE GENOMIC DNA]</scope>
    <source>
        <strain evidence="8 9">SWB005</strain>
    </source>
</reference>
<dbReference type="PROSITE" id="PS50011">
    <property type="entry name" value="PROTEIN_KINASE_DOM"/>
    <property type="match status" value="1"/>
</dbReference>
<dbReference type="SUPFAM" id="SSF56112">
    <property type="entry name" value="Protein kinase-like (PK-like)"/>
    <property type="match status" value="1"/>
</dbReference>
<dbReference type="EC" id="2.7.11.1" evidence="8"/>
<organism evidence="8 9">
    <name type="scientific">Enhygromyxa salina</name>
    <dbReference type="NCBI Taxonomy" id="215803"/>
    <lineage>
        <taxon>Bacteria</taxon>
        <taxon>Pseudomonadati</taxon>
        <taxon>Myxococcota</taxon>
        <taxon>Polyangia</taxon>
        <taxon>Nannocystales</taxon>
        <taxon>Nannocystaceae</taxon>
        <taxon>Enhygromyxa</taxon>
    </lineage>
</organism>
<dbReference type="RefSeq" id="WP_106396046.1">
    <property type="nucleotide sequence ID" value="NZ_PVNK01000308.1"/>
</dbReference>
<keyword evidence="4 5" id="KW-0067">ATP-binding</keyword>
<proteinExistence type="predicted"/>
<dbReference type="PROSITE" id="PS00108">
    <property type="entry name" value="PROTEIN_KINASE_ST"/>
    <property type="match status" value="1"/>
</dbReference>
<evidence type="ECO:0000256" key="1">
    <source>
        <dbReference type="ARBA" id="ARBA00022679"/>
    </source>
</evidence>
<accession>A0A2S9XAU8</accession>
<evidence type="ECO:0000256" key="6">
    <source>
        <dbReference type="SAM" id="MobiDB-lite"/>
    </source>
</evidence>
<dbReference type="GO" id="GO:0004674">
    <property type="term" value="F:protein serine/threonine kinase activity"/>
    <property type="evidence" value="ECO:0007669"/>
    <property type="project" value="UniProtKB-EC"/>
</dbReference>
<dbReference type="OrthoDB" id="5502428at2"/>
<keyword evidence="3 8" id="KW-0418">Kinase</keyword>
<dbReference type="PANTHER" id="PTHR43289:SF6">
    <property type="entry name" value="SERINE_THREONINE-PROTEIN KINASE NEKL-3"/>
    <property type="match status" value="1"/>
</dbReference>
<dbReference type="Pfam" id="PF00069">
    <property type="entry name" value="Pkinase"/>
    <property type="match status" value="1"/>
</dbReference>
<feature type="region of interest" description="Disordered" evidence="6">
    <location>
        <begin position="427"/>
        <end position="454"/>
    </location>
</feature>
<dbReference type="InterPro" id="IPR000719">
    <property type="entry name" value="Prot_kinase_dom"/>
</dbReference>
<dbReference type="PANTHER" id="PTHR43289">
    <property type="entry name" value="MITOGEN-ACTIVATED PROTEIN KINASE KINASE KINASE 20-RELATED"/>
    <property type="match status" value="1"/>
</dbReference>
<dbReference type="EMBL" id="PVNK01000308">
    <property type="protein sequence ID" value="PRP89984.1"/>
    <property type="molecule type" value="Genomic_DNA"/>
</dbReference>